<dbReference type="InterPro" id="IPR053881">
    <property type="entry name" value="Utp8_C"/>
</dbReference>
<sequence length="635" mass="70357">MISPPFELLSLPNVSVDKLIRKPICVDRSNFHIGVSQSSVTTVSLRPSRVVGAFSVPPSVDITAVATDGKKDAPIVVYATNERKKHFLKIIDTQISQQLKKEVARLHFFNGCFVAIQSDNTMEAFDAEKLESKWKRAAKKGLSYKFSAMIDDGVCVVISSAKKHFVLETLAFDESGVRELKVVEIPLECEVGKFSYSEGVVYRCENRTIQLYNVPDATLISQFDIQGDDAIEDMIAMPNNNICVIQNSVLSIIDCSYRSTISKCELPSGTSISLLSYSPEAETIIAASAKTVLGFTVTPSSGTLLESIGHGVAAANPQFTCGHCDLFPSLIAKNSFVPTLLQNIKEAQEASSKILHALEAAAKKKDEKVFLKVISYLKGDSWEQAQPPSETVVYEDTDRQVDRDLIKQITYLVFSVTLGSTTLSYLPFLPNSFAIYLLTHPLFPAGEPEMKDLFTWLKAYPQLYRQAIVTLSSASPEDILGGLLSQDEDIFHDAVLRLEEEFGQQQITLAIQSLFNRSTDPEELIQVVDRLSKSPDGWALVAPFVDSLGLLAWDKANLDKLQNRLQAQLESIQSAVTTNRLISELFMSVEIDAEDGKTISNGEIKRRSKKSQETDRTRDEPKFVPKYSVETLVIN</sequence>
<accession>A0A2T0FIK0</accession>
<dbReference type="RefSeq" id="XP_024664741.1">
    <property type="nucleotide sequence ID" value="XM_024808973.1"/>
</dbReference>
<evidence type="ECO:0000259" key="2">
    <source>
        <dbReference type="Pfam" id="PF22542"/>
    </source>
</evidence>
<name>A0A2T0FIK0_9ASCO</name>
<dbReference type="Pfam" id="PF22542">
    <property type="entry name" value="Utp8_C"/>
    <property type="match status" value="1"/>
</dbReference>
<dbReference type="GeneID" id="36516164"/>
<dbReference type="InterPro" id="IPR011047">
    <property type="entry name" value="Quinoprotein_ADH-like_sf"/>
</dbReference>
<feature type="domain" description="Utp8 C-terminal" evidence="2">
    <location>
        <begin position="345"/>
        <end position="634"/>
    </location>
</feature>
<dbReference type="EMBL" id="NDIQ01000021">
    <property type="protein sequence ID" value="PRT54796.1"/>
    <property type="molecule type" value="Genomic_DNA"/>
</dbReference>
<comment type="caution">
    <text evidence="3">The sequence shown here is derived from an EMBL/GenBank/DDBJ whole genome shotgun (WGS) entry which is preliminary data.</text>
</comment>
<evidence type="ECO:0000313" key="4">
    <source>
        <dbReference type="Proteomes" id="UP000238350"/>
    </source>
</evidence>
<dbReference type="AlphaFoldDB" id="A0A2T0FIK0"/>
<reference evidence="3 4" key="1">
    <citation type="submission" date="2017-04" db="EMBL/GenBank/DDBJ databases">
        <title>Genome sequencing of [Candida] sorbophila.</title>
        <authorList>
            <person name="Ahn J.O."/>
        </authorList>
    </citation>
    <scope>NUCLEOTIDE SEQUENCE [LARGE SCALE GENOMIC DNA]</scope>
    <source>
        <strain evidence="3 4">DS02</strain>
    </source>
</reference>
<keyword evidence="4" id="KW-1185">Reference proteome</keyword>
<dbReference type="Pfam" id="PF10395">
    <property type="entry name" value="Utp8_b_propeller"/>
    <property type="match status" value="1"/>
</dbReference>
<dbReference type="Proteomes" id="UP000238350">
    <property type="component" value="Unassembled WGS sequence"/>
</dbReference>
<evidence type="ECO:0000259" key="1">
    <source>
        <dbReference type="Pfam" id="PF10395"/>
    </source>
</evidence>
<feature type="domain" description="Utp8 beta-propeller" evidence="1">
    <location>
        <begin position="5"/>
        <end position="285"/>
    </location>
</feature>
<organism evidence="3 4">
    <name type="scientific">Wickerhamiella sorbophila</name>
    <dbReference type="NCBI Taxonomy" id="45607"/>
    <lineage>
        <taxon>Eukaryota</taxon>
        <taxon>Fungi</taxon>
        <taxon>Dikarya</taxon>
        <taxon>Ascomycota</taxon>
        <taxon>Saccharomycotina</taxon>
        <taxon>Dipodascomycetes</taxon>
        <taxon>Dipodascales</taxon>
        <taxon>Trichomonascaceae</taxon>
        <taxon>Wickerhamiella</taxon>
    </lineage>
</organism>
<protein>
    <submittedName>
        <fullName evidence="3">U3 small nucleolar RNA-associated protein 8</fullName>
    </submittedName>
</protein>
<dbReference type="SUPFAM" id="SSF50998">
    <property type="entry name" value="Quinoprotein alcohol dehydrogenase-like"/>
    <property type="match status" value="1"/>
</dbReference>
<gene>
    <name evidence="3" type="ORF">B9G98_02416</name>
</gene>
<dbReference type="STRING" id="45607.A0A2T0FIK0"/>
<proteinExistence type="predicted"/>
<dbReference type="InterPro" id="IPR018843">
    <property type="entry name" value="Utp8_b-prop"/>
</dbReference>
<evidence type="ECO:0000313" key="3">
    <source>
        <dbReference type="EMBL" id="PRT54796.1"/>
    </source>
</evidence>